<dbReference type="Proteomes" id="UP001432060">
    <property type="component" value="Chromosome"/>
</dbReference>
<accession>A0ABZ1XP49</accession>
<dbReference type="InterPro" id="IPR010427">
    <property type="entry name" value="DUF1023"/>
</dbReference>
<sequence>MTAVLTWQQLHDLKCDELLDAADGWAAVSTQADAARDRISDEMVRSLEATQKGMAAPAALGRLRRLDRNYDYIRTECGLVRTTLNSLVYELIGFQSQLKDALDDAASLGFTVGADGSVSYPAGGQNLITKDPIPGGSVTGGSLLLSRPPTPNAPQPGLINPNPNVGKAQDIADRILRALTAAREADEQFSTALNRLKAEPGLDVTESTWKDAAADSAAVRKVTGDYLKKTIPTGGTPADRHEWWTHLSASQRDEYLAACPDIIGNLDGVPSVVRDEANRDNLRMLIGKLSGEDSDAARAKLAGLQSIDYQLRVEPAPGVPPMYLLGIGDQGNGRAIVAFGDPDKSRNVSAYVPGLGTSLDADFARNDVQRARDTVKGARVYDPSSASIVWLGYDAPQLPAEKLADNLDVMSPRDAVAGAPAYNEFMAGISATNENTDPHITAIGHSYGSLTVGQAAQRPGGIPGADDIILVGSPGTGAHTADQLGVGKDHVYIGAAKNDIVTKLPNPGEAVSALEGFKAGFRSGSAQGVVPGLISGLAGSFTGYEVGDAITDESQIYFGTDPANHEFGARRFATGDGPPLFDVDPSHLKLGDIEAHSNYFNPEKDRQSADNIARIVAGRADKITTQEPR</sequence>
<dbReference type="InterPro" id="IPR029058">
    <property type="entry name" value="AB_hydrolase_fold"/>
</dbReference>
<name>A0ABZ1XP49_9ACTN</name>
<proteinExistence type="predicted"/>
<dbReference type="EMBL" id="CP109019">
    <property type="protein sequence ID" value="WUT84470.1"/>
    <property type="molecule type" value="Genomic_DNA"/>
</dbReference>
<feature type="domain" description="DUF1023" evidence="2">
    <location>
        <begin position="331"/>
        <end position="505"/>
    </location>
</feature>
<feature type="region of interest" description="Disordered" evidence="1">
    <location>
        <begin position="138"/>
        <end position="164"/>
    </location>
</feature>
<keyword evidence="4" id="KW-1185">Reference proteome</keyword>
<evidence type="ECO:0000259" key="2">
    <source>
        <dbReference type="Pfam" id="PF06259"/>
    </source>
</evidence>
<evidence type="ECO:0000256" key="1">
    <source>
        <dbReference type="SAM" id="MobiDB-lite"/>
    </source>
</evidence>
<evidence type="ECO:0000313" key="4">
    <source>
        <dbReference type="Proteomes" id="UP001432060"/>
    </source>
</evidence>
<dbReference type="GO" id="GO:0016787">
    <property type="term" value="F:hydrolase activity"/>
    <property type="evidence" value="ECO:0007669"/>
    <property type="project" value="UniProtKB-KW"/>
</dbReference>
<protein>
    <submittedName>
        <fullName evidence="3">Alpha/beta hydrolase family protein</fullName>
    </submittedName>
</protein>
<organism evidence="3 4">
    <name type="scientific">Streptomyces melanogenes</name>
    <dbReference type="NCBI Taxonomy" id="67326"/>
    <lineage>
        <taxon>Bacteria</taxon>
        <taxon>Bacillati</taxon>
        <taxon>Actinomycetota</taxon>
        <taxon>Actinomycetes</taxon>
        <taxon>Kitasatosporales</taxon>
        <taxon>Streptomycetaceae</taxon>
        <taxon>Streptomyces</taxon>
    </lineage>
</organism>
<dbReference type="SUPFAM" id="SSF53474">
    <property type="entry name" value="alpha/beta-Hydrolases"/>
    <property type="match status" value="1"/>
</dbReference>
<keyword evidence="3" id="KW-0378">Hydrolase</keyword>
<dbReference type="Pfam" id="PF06259">
    <property type="entry name" value="Abhydrolase_8"/>
    <property type="match status" value="1"/>
</dbReference>
<evidence type="ECO:0000313" key="3">
    <source>
        <dbReference type="EMBL" id="WUT84470.1"/>
    </source>
</evidence>
<reference evidence="3" key="1">
    <citation type="submission" date="2022-10" db="EMBL/GenBank/DDBJ databases">
        <title>The complete genomes of actinobacterial strains from the NBC collection.</title>
        <authorList>
            <person name="Joergensen T.S."/>
            <person name="Alvarez Arevalo M."/>
            <person name="Sterndorff E.B."/>
            <person name="Faurdal D."/>
            <person name="Vuksanovic O."/>
            <person name="Mourched A.-S."/>
            <person name="Charusanti P."/>
            <person name="Shaw S."/>
            <person name="Blin K."/>
            <person name="Weber T."/>
        </authorList>
    </citation>
    <scope>NUCLEOTIDE SEQUENCE</scope>
    <source>
        <strain evidence="3">NBC_00668</strain>
    </source>
</reference>
<dbReference type="RefSeq" id="WP_329400865.1">
    <property type="nucleotide sequence ID" value="NZ_CP109019.1"/>
</dbReference>
<gene>
    <name evidence="3" type="ORF">OG515_20925</name>
</gene>